<protein>
    <submittedName>
        <fullName evidence="3">Uncharacterized protein</fullName>
    </submittedName>
</protein>
<evidence type="ECO:0000256" key="2">
    <source>
        <dbReference type="SAM" id="MobiDB-lite"/>
    </source>
</evidence>
<feature type="compositionally biased region" description="Low complexity" evidence="2">
    <location>
        <begin position="346"/>
        <end position="356"/>
    </location>
</feature>
<feature type="region of interest" description="Disordered" evidence="2">
    <location>
        <begin position="171"/>
        <end position="208"/>
    </location>
</feature>
<evidence type="ECO:0000256" key="1">
    <source>
        <dbReference type="SAM" id="Coils"/>
    </source>
</evidence>
<feature type="compositionally biased region" description="Basic and acidic residues" evidence="2">
    <location>
        <begin position="333"/>
        <end position="342"/>
    </location>
</feature>
<feature type="compositionally biased region" description="Polar residues" evidence="2">
    <location>
        <begin position="18"/>
        <end position="32"/>
    </location>
</feature>
<feature type="region of interest" description="Disordered" evidence="2">
    <location>
        <begin position="235"/>
        <end position="254"/>
    </location>
</feature>
<dbReference type="EMBL" id="JAWDJX010000008">
    <property type="protein sequence ID" value="KAK3055442.1"/>
    <property type="molecule type" value="Genomic_DNA"/>
</dbReference>
<reference evidence="3" key="1">
    <citation type="submission" date="2023-04" db="EMBL/GenBank/DDBJ databases">
        <title>Black Yeasts Isolated from many extreme environments.</title>
        <authorList>
            <person name="Coleine C."/>
            <person name="Stajich J.E."/>
            <person name="Selbmann L."/>
        </authorList>
    </citation>
    <scope>NUCLEOTIDE SEQUENCE</scope>
    <source>
        <strain evidence="3">CCFEE 5312</strain>
    </source>
</reference>
<evidence type="ECO:0000313" key="3">
    <source>
        <dbReference type="EMBL" id="KAK3055442.1"/>
    </source>
</evidence>
<proteinExistence type="predicted"/>
<gene>
    <name evidence="3" type="ORF">LTR09_003362</name>
</gene>
<name>A0AAJ0DJZ9_9PEZI</name>
<feature type="region of interest" description="Disordered" evidence="2">
    <location>
        <begin position="17"/>
        <end position="54"/>
    </location>
</feature>
<accession>A0AAJ0DJZ9</accession>
<keyword evidence="4" id="KW-1185">Reference proteome</keyword>
<feature type="coiled-coil region" evidence="1">
    <location>
        <begin position="85"/>
        <end position="119"/>
    </location>
</feature>
<keyword evidence="1" id="KW-0175">Coiled coil</keyword>
<organism evidence="3 4">
    <name type="scientific">Extremus antarcticus</name>
    <dbReference type="NCBI Taxonomy" id="702011"/>
    <lineage>
        <taxon>Eukaryota</taxon>
        <taxon>Fungi</taxon>
        <taxon>Dikarya</taxon>
        <taxon>Ascomycota</taxon>
        <taxon>Pezizomycotina</taxon>
        <taxon>Dothideomycetes</taxon>
        <taxon>Dothideomycetidae</taxon>
        <taxon>Mycosphaerellales</taxon>
        <taxon>Extremaceae</taxon>
        <taxon>Extremus</taxon>
    </lineage>
</organism>
<comment type="caution">
    <text evidence="3">The sequence shown here is derived from an EMBL/GenBank/DDBJ whole genome shotgun (WGS) entry which is preliminary data.</text>
</comment>
<evidence type="ECO:0000313" key="4">
    <source>
        <dbReference type="Proteomes" id="UP001271007"/>
    </source>
</evidence>
<feature type="region of interest" description="Disordered" evidence="2">
    <location>
        <begin position="120"/>
        <end position="157"/>
    </location>
</feature>
<feature type="region of interest" description="Disordered" evidence="2">
    <location>
        <begin position="522"/>
        <end position="545"/>
    </location>
</feature>
<feature type="region of interest" description="Disordered" evidence="2">
    <location>
        <begin position="638"/>
        <end position="702"/>
    </location>
</feature>
<feature type="compositionally biased region" description="Low complexity" evidence="2">
    <location>
        <begin position="643"/>
        <end position="652"/>
    </location>
</feature>
<dbReference type="AlphaFoldDB" id="A0AAJ0DJZ9"/>
<feature type="compositionally biased region" description="Basic and acidic residues" evidence="2">
    <location>
        <begin position="120"/>
        <end position="135"/>
    </location>
</feature>
<dbReference type="Proteomes" id="UP001271007">
    <property type="component" value="Unassembled WGS sequence"/>
</dbReference>
<feature type="region of interest" description="Disordered" evidence="2">
    <location>
        <begin position="300"/>
        <end position="427"/>
    </location>
</feature>
<sequence>MAGLPKLFNFQQWMAGGSVSTPKETDQVSQHLQARPRQAGLREHTDESGDLPKSNDIMQHLAEAFRGRPPPDTQHLPSFGATSAVHATNDELDAAREAYDTIEAEIDSLKEDVFKLRHEADHSRTAPKTEQELATDKYLSTRSKRRAAQAGPTQDESAAARLLRLHETMKTVDLAPSEGKQRSSVPPSSLDFPALSQPAGCSATGGGQFQARKTSYADAATSGMMHAISTAFPSAHARPNDCKPSDSASVERLSAGSFMDRTTVSRPWTRSTDLTSELDVKDEEGSVIIRASTPNTPHFAETFSAAHSPKSPSSRIDARTPRFAQPTQSFARRAGETTRKDSAVISPKSPVESSPSKHIKSGEPVLSTAKRAARHHQERTSLPGDWTNGGGADPINTKLAPKPNGKIGEPHSPNVASTPSSAGGWHKVSGPHAKENIKKMKLKAKELPPSTSFPKQKRSYMAPTAAAAQRKLAKPGKNKTSLAHTNIVEVQSSVAKSRPRSGTGVSDASSVCFVLDRANGEVASSPRDTGKRSSKLPVVKNQTKAARTVPAPSTASQTISRVSSTASMHAQLPDVANTTTKRRTSHGNLLTPIVACLDAKGLLNKKTSNSVIEAYLQHVKGDAMACQTQAHLVPLPETPTRRSAASSEASSSQHGQATGKALPPHMRRSREPSTVSTVTESKAGHASLPPEATTTHSPVSVRQIEIVRRDSVMESSSPAAAPPVSVRTPSLRPEAAVFEPRRVMTETETALDALSFLDHVPHEQWFKLSHEMKETIKTMRLASSGHPWATVPRQHTTYGGVPMLHSGNTFLGNTNTATAFSPSDTTANRGVQAGQVLTPSLSPGKKSVRWMMKDLDGTETPLKFGRAPPPSGAPVYMPSTPILSPTSNDTTPMKTPFSARGWRIGSAHARSPYGWKGGDGKEIRFVGYGPHAERDPNTPVSFDYNRSTISLATASSNRWTSDGETWSQTNGVAPKSQRQWAEKLGYPKVPCGSVEITQATEEMPFGSQLAGYCYDCAAN</sequence>